<dbReference type="KEGG" id="ngr:NAEGRDRAFT_70902"/>
<accession>D2VPL3</accession>
<name>D2VPL3_NAEGR</name>
<dbReference type="RefSeq" id="XP_002673887.1">
    <property type="nucleotide sequence ID" value="XM_002673841.1"/>
</dbReference>
<organism evidence="2">
    <name type="scientific">Naegleria gruberi</name>
    <name type="common">Amoeba</name>
    <dbReference type="NCBI Taxonomy" id="5762"/>
    <lineage>
        <taxon>Eukaryota</taxon>
        <taxon>Discoba</taxon>
        <taxon>Heterolobosea</taxon>
        <taxon>Tetramitia</taxon>
        <taxon>Eutetramitia</taxon>
        <taxon>Vahlkampfiidae</taxon>
        <taxon>Naegleria</taxon>
    </lineage>
</organism>
<dbReference type="OrthoDB" id="10259528at2759"/>
<protein>
    <submittedName>
        <fullName evidence="1">Predicted protein</fullName>
    </submittedName>
</protein>
<dbReference type="InParanoid" id="D2VPL3"/>
<dbReference type="Proteomes" id="UP000006671">
    <property type="component" value="Unassembled WGS sequence"/>
</dbReference>
<proteinExistence type="predicted"/>
<dbReference type="OMA" id="CVLHHRN"/>
<gene>
    <name evidence="1" type="ORF">NAEGRDRAFT_70902</name>
</gene>
<reference evidence="1 2" key="1">
    <citation type="journal article" date="2010" name="Cell">
        <title>The genome of Naegleria gruberi illuminates early eukaryotic versatility.</title>
        <authorList>
            <person name="Fritz-Laylin L.K."/>
            <person name="Prochnik S.E."/>
            <person name="Ginger M.L."/>
            <person name="Dacks J.B."/>
            <person name="Carpenter M.L."/>
            <person name="Field M.C."/>
            <person name="Kuo A."/>
            <person name="Paredez A."/>
            <person name="Chapman J."/>
            <person name="Pham J."/>
            <person name="Shu S."/>
            <person name="Neupane R."/>
            <person name="Cipriano M."/>
            <person name="Mancuso J."/>
            <person name="Tu H."/>
            <person name="Salamov A."/>
            <person name="Lindquist E."/>
            <person name="Shapiro H."/>
            <person name="Lucas S."/>
            <person name="Grigoriev I.V."/>
            <person name="Cande W.Z."/>
            <person name="Fulton C."/>
            <person name="Rokhsar D.S."/>
            <person name="Dawson S.C."/>
        </authorList>
    </citation>
    <scope>NUCLEOTIDE SEQUENCE [LARGE SCALE GENOMIC DNA]</scope>
    <source>
        <strain evidence="1 2">NEG-M</strain>
    </source>
</reference>
<dbReference type="AlphaFoldDB" id="D2VPL3"/>
<dbReference type="EMBL" id="GG738887">
    <property type="protein sequence ID" value="EFC41143.1"/>
    <property type="molecule type" value="Genomic_DNA"/>
</dbReference>
<evidence type="ECO:0000313" key="1">
    <source>
        <dbReference type="EMBL" id="EFC41143.1"/>
    </source>
</evidence>
<keyword evidence="2" id="KW-1185">Reference proteome</keyword>
<evidence type="ECO:0000313" key="2">
    <source>
        <dbReference type="Proteomes" id="UP000006671"/>
    </source>
</evidence>
<dbReference type="GeneID" id="8851105"/>
<dbReference type="VEuPathDB" id="AmoebaDB:NAEGRDRAFT_70902"/>
<sequence length="210" mass="25065">MKRKPVWKGLKTGVPHDCLSDKCLRKWSPPPYQVIVNDDYYCPSCVLHHRNNMNRFKEGHLVWSSHVPNTFYLFQITDPQTNKKLFKFGRTQHLDSLKRYSTAELKGYDMKLLLQLRGRLETMTQIENWWKEQAELMDLFSRFSDESFHGLTECLEMDETSLEDFMAYSNAIEKSDRSKFEEWNRQYCERLQQFIDKRVSSTIGEQSNVE</sequence>